<evidence type="ECO:0000313" key="1">
    <source>
        <dbReference type="EMBL" id="CAL4173177.1"/>
    </source>
</evidence>
<dbReference type="Proteomes" id="UP001497623">
    <property type="component" value="Unassembled WGS sequence"/>
</dbReference>
<accession>A0AAV2SAS2</accession>
<keyword evidence="2" id="KW-1185">Reference proteome</keyword>
<dbReference type="EMBL" id="CAXKWB010052640">
    <property type="protein sequence ID" value="CAL4173177.1"/>
    <property type="molecule type" value="Genomic_DNA"/>
</dbReference>
<feature type="non-terminal residue" evidence="1">
    <location>
        <position position="1"/>
    </location>
</feature>
<proteinExistence type="predicted"/>
<protein>
    <submittedName>
        <fullName evidence="1">Uncharacterized protein</fullName>
    </submittedName>
</protein>
<evidence type="ECO:0000313" key="2">
    <source>
        <dbReference type="Proteomes" id="UP001497623"/>
    </source>
</evidence>
<gene>
    <name evidence="1" type="ORF">MNOR_LOCUS34366</name>
</gene>
<organism evidence="1 2">
    <name type="scientific">Meganyctiphanes norvegica</name>
    <name type="common">Northern krill</name>
    <name type="synonym">Thysanopoda norvegica</name>
    <dbReference type="NCBI Taxonomy" id="48144"/>
    <lineage>
        <taxon>Eukaryota</taxon>
        <taxon>Metazoa</taxon>
        <taxon>Ecdysozoa</taxon>
        <taxon>Arthropoda</taxon>
        <taxon>Crustacea</taxon>
        <taxon>Multicrustacea</taxon>
        <taxon>Malacostraca</taxon>
        <taxon>Eumalacostraca</taxon>
        <taxon>Eucarida</taxon>
        <taxon>Euphausiacea</taxon>
        <taxon>Euphausiidae</taxon>
        <taxon>Meganyctiphanes</taxon>
    </lineage>
</organism>
<sequence>ELRVDTRAKRNKQCRKLDGRCVRRRKDCPAHLPEETLPGKPFCRNKWHRCCYPEVNSSYIILADDLATHEVWLHILNQFDRPFEDRFTYRGEENYVYHLDNEKHNPDKRSTPIIIPALDDFTRNKQRFKKLLNYPKGENVLPSFFEPEVKEAAKELYGLYLEHPSAHGILKVAVNSKDYVNEYIHIHTLIHALAFDN</sequence>
<comment type="caution">
    <text evidence="1">The sequence shown here is derived from an EMBL/GenBank/DDBJ whole genome shotgun (WGS) entry which is preliminary data.</text>
</comment>
<feature type="non-terminal residue" evidence="1">
    <location>
        <position position="197"/>
    </location>
</feature>
<dbReference type="Gene3D" id="1.20.1370.10">
    <property type="entry name" value="Hemocyanin, N-terminal domain"/>
    <property type="match status" value="1"/>
</dbReference>
<reference evidence="1 2" key="1">
    <citation type="submission" date="2024-05" db="EMBL/GenBank/DDBJ databases">
        <authorList>
            <person name="Wallberg A."/>
        </authorList>
    </citation>
    <scope>NUCLEOTIDE SEQUENCE [LARGE SCALE GENOMIC DNA]</scope>
</reference>
<name>A0AAV2SAS2_MEGNR</name>
<dbReference type="AlphaFoldDB" id="A0AAV2SAS2"/>
<dbReference type="InterPro" id="IPR036697">
    <property type="entry name" value="Hemocyanin_N_sf"/>
</dbReference>